<dbReference type="Pfam" id="PF07645">
    <property type="entry name" value="EGF_CA"/>
    <property type="match status" value="1"/>
</dbReference>
<feature type="transmembrane region" description="Helical" evidence="18">
    <location>
        <begin position="366"/>
        <end position="386"/>
    </location>
</feature>
<dbReference type="InterPro" id="IPR001881">
    <property type="entry name" value="EGF-like_Ca-bd_dom"/>
</dbReference>
<keyword evidence="23" id="KW-1185">Reference proteome</keyword>
<dbReference type="PROSITE" id="PS00107">
    <property type="entry name" value="PROTEIN_KINASE_ATP"/>
    <property type="match status" value="1"/>
</dbReference>
<comment type="caution">
    <text evidence="16">Lacks conserved residue(s) required for the propagation of feature annotation.</text>
</comment>
<keyword evidence="2" id="KW-0723">Serine/threonine-protein kinase</keyword>
<dbReference type="SUPFAM" id="SSF57196">
    <property type="entry name" value="EGF/Laminin"/>
    <property type="match status" value="1"/>
</dbReference>
<evidence type="ECO:0000256" key="6">
    <source>
        <dbReference type="ARBA" id="ARBA00022729"/>
    </source>
</evidence>
<evidence type="ECO:0000256" key="10">
    <source>
        <dbReference type="ARBA" id="ARBA00022989"/>
    </source>
</evidence>
<name>A0A2P6Q9H7_ROSCH</name>
<dbReference type="InterPro" id="IPR025287">
    <property type="entry name" value="WAK_GUB"/>
</dbReference>
<feature type="signal peptide" evidence="19">
    <location>
        <begin position="1"/>
        <end position="28"/>
    </location>
</feature>
<keyword evidence="4 22" id="KW-0808">Transferase</keyword>
<keyword evidence="7 17" id="KW-0547">Nucleotide-binding</keyword>
<keyword evidence="3 16" id="KW-0245">EGF-like domain</keyword>
<dbReference type="Pfam" id="PF07714">
    <property type="entry name" value="PK_Tyr_Ser-Thr"/>
    <property type="match status" value="1"/>
</dbReference>
<dbReference type="OMA" id="ATGYLCV"/>
<comment type="subcellular location">
    <subcellularLocation>
        <location evidence="1">Membrane</location>
        <topology evidence="1">Single-pass type I membrane protein</topology>
    </subcellularLocation>
</comment>
<proteinExistence type="predicted"/>
<dbReference type="InterPro" id="IPR049883">
    <property type="entry name" value="NOTCH1_EGF-like"/>
</dbReference>
<dbReference type="Gramene" id="PRQ30835">
    <property type="protein sequence ID" value="PRQ30835"/>
    <property type="gene ID" value="RchiOBHm_Chr5g0028941"/>
</dbReference>
<dbReference type="InterPro" id="IPR008271">
    <property type="entry name" value="Ser/Thr_kinase_AS"/>
</dbReference>
<dbReference type="InterPro" id="IPR001245">
    <property type="entry name" value="Ser-Thr/Tyr_kinase_cat_dom"/>
</dbReference>
<keyword evidence="8" id="KW-0418">Kinase</keyword>
<dbReference type="SMART" id="SM00220">
    <property type="entry name" value="S_TKc"/>
    <property type="match status" value="1"/>
</dbReference>
<dbReference type="Gene3D" id="2.10.25.10">
    <property type="entry name" value="Laminin"/>
    <property type="match status" value="2"/>
</dbReference>
<dbReference type="GO" id="GO:0030247">
    <property type="term" value="F:polysaccharide binding"/>
    <property type="evidence" value="ECO:0007669"/>
    <property type="project" value="InterPro"/>
</dbReference>
<feature type="binding site" evidence="17">
    <location>
        <position position="468"/>
    </location>
    <ligand>
        <name>ATP</name>
        <dbReference type="ChEBI" id="CHEBI:30616"/>
    </ligand>
</feature>
<dbReference type="GO" id="GO:0005509">
    <property type="term" value="F:calcium ion binding"/>
    <property type="evidence" value="ECO:0007669"/>
    <property type="project" value="InterPro"/>
</dbReference>
<evidence type="ECO:0000256" key="14">
    <source>
        <dbReference type="ARBA" id="ARBA00047558"/>
    </source>
</evidence>
<dbReference type="SMART" id="SM00179">
    <property type="entry name" value="EGF_CA"/>
    <property type="match status" value="1"/>
</dbReference>
<dbReference type="GO" id="GO:0004674">
    <property type="term" value="F:protein serine/threonine kinase activity"/>
    <property type="evidence" value="ECO:0007669"/>
    <property type="project" value="UniProtKB-KW"/>
</dbReference>
<keyword evidence="9 17" id="KW-0067">ATP-binding</keyword>
<evidence type="ECO:0000256" key="11">
    <source>
        <dbReference type="ARBA" id="ARBA00023136"/>
    </source>
</evidence>
<dbReference type="SMART" id="SM00181">
    <property type="entry name" value="EGF"/>
    <property type="match status" value="2"/>
</dbReference>
<evidence type="ECO:0000259" key="21">
    <source>
        <dbReference type="PROSITE" id="PS50026"/>
    </source>
</evidence>
<dbReference type="Gene3D" id="1.10.510.10">
    <property type="entry name" value="Transferase(Phosphotransferase) domain 1"/>
    <property type="match status" value="1"/>
</dbReference>
<evidence type="ECO:0000313" key="22">
    <source>
        <dbReference type="EMBL" id="PRQ30835.1"/>
    </source>
</evidence>
<dbReference type="SUPFAM" id="SSF56112">
    <property type="entry name" value="Protein kinase-like (PK-like)"/>
    <property type="match status" value="1"/>
</dbReference>
<comment type="catalytic activity">
    <reaction evidence="14">
        <text>L-seryl-[protein] + ATP = O-phospho-L-seryl-[protein] + ADP + H(+)</text>
        <dbReference type="Rhea" id="RHEA:17989"/>
        <dbReference type="Rhea" id="RHEA-COMP:9863"/>
        <dbReference type="Rhea" id="RHEA-COMP:11604"/>
        <dbReference type="ChEBI" id="CHEBI:15378"/>
        <dbReference type="ChEBI" id="CHEBI:29999"/>
        <dbReference type="ChEBI" id="CHEBI:30616"/>
        <dbReference type="ChEBI" id="CHEBI:83421"/>
        <dbReference type="ChEBI" id="CHEBI:456216"/>
    </reaction>
</comment>
<accession>A0A2P6Q9H7</accession>
<evidence type="ECO:0008006" key="24">
    <source>
        <dbReference type="Google" id="ProtNLM"/>
    </source>
</evidence>
<feature type="domain" description="Protein kinase" evidence="20">
    <location>
        <begin position="439"/>
        <end position="721"/>
    </location>
</feature>
<dbReference type="SMR" id="A0A2P6Q9H7"/>
<reference evidence="22 23" key="1">
    <citation type="journal article" date="2018" name="Nat. Genet.">
        <title>The Rosa genome provides new insights in the design of modern roses.</title>
        <authorList>
            <person name="Bendahmane M."/>
        </authorList>
    </citation>
    <scope>NUCLEOTIDE SEQUENCE [LARGE SCALE GENOMIC DNA]</scope>
    <source>
        <strain evidence="23">cv. Old Blush</strain>
    </source>
</reference>
<dbReference type="GO" id="GO:0007166">
    <property type="term" value="P:cell surface receptor signaling pathway"/>
    <property type="evidence" value="ECO:0007669"/>
    <property type="project" value="InterPro"/>
</dbReference>
<dbReference type="GO" id="GO:0005524">
    <property type="term" value="F:ATP binding"/>
    <property type="evidence" value="ECO:0007669"/>
    <property type="project" value="UniProtKB-UniRule"/>
</dbReference>
<evidence type="ECO:0000256" key="5">
    <source>
        <dbReference type="ARBA" id="ARBA00022692"/>
    </source>
</evidence>
<evidence type="ECO:0000313" key="23">
    <source>
        <dbReference type="Proteomes" id="UP000238479"/>
    </source>
</evidence>
<evidence type="ECO:0000256" key="1">
    <source>
        <dbReference type="ARBA" id="ARBA00004479"/>
    </source>
</evidence>
<dbReference type="CDD" id="cd00054">
    <property type="entry name" value="EGF_CA"/>
    <property type="match status" value="1"/>
</dbReference>
<evidence type="ECO:0000256" key="7">
    <source>
        <dbReference type="ARBA" id="ARBA00022741"/>
    </source>
</evidence>
<comment type="catalytic activity">
    <reaction evidence="15">
        <text>L-threonyl-[protein] + ATP = O-phospho-L-threonyl-[protein] + ADP + H(+)</text>
        <dbReference type="Rhea" id="RHEA:46608"/>
        <dbReference type="Rhea" id="RHEA-COMP:11060"/>
        <dbReference type="Rhea" id="RHEA-COMP:11605"/>
        <dbReference type="ChEBI" id="CHEBI:15378"/>
        <dbReference type="ChEBI" id="CHEBI:30013"/>
        <dbReference type="ChEBI" id="CHEBI:30616"/>
        <dbReference type="ChEBI" id="CHEBI:61977"/>
        <dbReference type="ChEBI" id="CHEBI:456216"/>
    </reaction>
</comment>
<keyword evidence="5 18" id="KW-0812">Transmembrane</keyword>
<evidence type="ECO:0000256" key="17">
    <source>
        <dbReference type="PROSITE-ProRule" id="PRU10141"/>
    </source>
</evidence>
<evidence type="ECO:0000256" key="8">
    <source>
        <dbReference type="ARBA" id="ARBA00022777"/>
    </source>
</evidence>
<dbReference type="STRING" id="74649.A0A2P6Q9H7"/>
<dbReference type="PANTHER" id="PTHR27005">
    <property type="entry name" value="WALL-ASSOCIATED RECEPTOR KINASE-LIKE 21"/>
    <property type="match status" value="1"/>
</dbReference>
<dbReference type="GO" id="GO:0005886">
    <property type="term" value="C:plasma membrane"/>
    <property type="evidence" value="ECO:0007669"/>
    <property type="project" value="TreeGrafter"/>
</dbReference>
<feature type="domain" description="EGF-like" evidence="21">
    <location>
        <begin position="313"/>
        <end position="351"/>
    </location>
</feature>
<dbReference type="Proteomes" id="UP000238479">
    <property type="component" value="Chromosome 5"/>
</dbReference>
<dbReference type="PANTHER" id="PTHR27005:SF468">
    <property type="entry name" value="OS01G0310500 PROTEIN"/>
    <property type="match status" value="1"/>
</dbReference>
<evidence type="ECO:0000256" key="18">
    <source>
        <dbReference type="SAM" id="Phobius"/>
    </source>
</evidence>
<evidence type="ECO:0000256" key="9">
    <source>
        <dbReference type="ARBA" id="ARBA00022840"/>
    </source>
</evidence>
<dbReference type="FunFam" id="1.10.510.10:FF:000084">
    <property type="entry name" value="Wall-associated receptor kinase 2"/>
    <property type="match status" value="1"/>
</dbReference>
<dbReference type="FunFam" id="3.30.200.20:FF:000043">
    <property type="entry name" value="Wall-associated receptor kinase 2"/>
    <property type="match status" value="1"/>
</dbReference>
<evidence type="ECO:0000256" key="15">
    <source>
        <dbReference type="ARBA" id="ARBA00047951"/>
    </source>
</evidence>
<keyword evidence="10 18" id="KW-1133">Transmembrane helix</keyword>
<dbReference type="PROSITE" id="PS50026">
    <property type="entry name" value="EGF_3"/>
    <property type="match status" value="1"/>
</dbReference>
<dbReference type="PROSITE" id="PS00108">
    <property type="entry name" value="PROTEIN_KINASE_ST"/>
    <property type="match status" value="1"/>
</dbReference>
<comment type="caution">
    <text evidence="22">The sequence shown here is derived from an EMBL/GenBank/DDBJ whole genome shotgun (WGS) entry which is preliminary data.</text>
</comment>
<organism evidence="22 23">
    <name type="scientific">Rosa chinensis</name>
    <name type="common">China rose</name>
    <dbReference type="NCBI Taxonomy" id="74649"/>
    <lineage>
        <taxon>Eukaryota</taxon>
        <taxon>Viridiplantae</taxon>
        <taxon>Streptophyta</taxon>
        <taxon>Embryophyta</taxon>
        <taxon>Tracheophyta</taxon>
        <taxon>Spermatophyta</taxon>
        <taxon>Magnoliopsida</taxon>
        <taxon>eudicotyledons</taxon>
        <taxon>Gunneridae</taxon>
        <taxon>Pentapetalae</taxon>
        <taxon>rosids</taxon>
        <taxon>fabids</taxon>
        <taxon>Rosales</taxon>
        <taxon>Rosaceae</taxon>
        <taxon>Rosoideae</taxon>
        <taxon>Rosoideae incertae sedis</taxon>
        <taxon>Rosa</taxon>
    </lineage>
</organism>
<evidence type="ECO:0000256" key="4">
    <source>
        <dbReference type="ARBA" id="ARBA00022679"/>
    </source>
</evidence>
<dbReference type="PROSITE" id="PS50011">
    <property type="entry name" value="PROTEIN_KINASE_DOM"/>
    <property type="match status" value="1"/>
</dbReference>
<evidence type="ECO:0000256" key="19">
    <source>
        <dbReference type="SAM" id="SignalP"/>
    </source>
</evidence>
<evidence type="ECO:0000256" key="13">
    <source>
        <dbReference type="ARBA" id="ARBA00023180"/>
    </source>
</evidence>
<keyword evidence="13" id="KW-0325">Glycoprotein</keyword>
<keyword evidence="11 18" id="KW-0472">Membrane</keyword>
<evidence type="ECO:0000256" key="16">
    <source>
        <dbReference type="PROSITE-ProRule" id="PRU00076"/>
    </source>
</evidence>
<dbReference type="EMBL" id="PDCK01000043">
    <property type="protein sequence ID" value="PRQ30835.1"/>
    <property type="molecule type" value="Genomic_DNA"/>
</dbReference>
<dbReference type="InterPro" id="IPR000742">
    <property type="entry name" value="EGF"/>
</dbReference>
<dbReference type="Gene3D" id="3.30.200.20">
    <property type="entry name" value="Phosphorylase Kinase, domain 1"/>
    <property type="match status" value="1"/>
</dbReference>
<protein>
    <recommendedName>
        <fullName evidence="24">Protein kinase domain-containing protein</fullName>
    </recommendedName>
</protein>
<dbReference type="InterPro" id="IPR045274">
    <property type="entry name" value="WAK-like"/>
</dbReference>
<evidence type="ECO:0000256" key="3">
    <source>
        <dbReference type="ARBA" id="ARBA00022536"/>
    </source>
</evidence>
<keyword evidence="12" id="KW-1015">Disulfide bond</keyword>
<sequence length="774" mass="85154">MAFLHWRMQMMKLSLVILLAAVTTRAAADQALHGCAEKCGDITIPYPFGIGDGCYLRPEFNITCNGPTTPTSTNFANSTYTFPMAIANFSISEGELQVMQAVALDCYDNKGVKIANSTSTLELPPSYTISAKNKFFLVGCNNAAIYEGLLQFPDPDEGSDFQAAGFTVTLCVNELGKELHESCDGFGCAQTSILSGLQNITVSLDALDADNRTDSWSLKYLCSYAFIVDEGNFTFSPERSFQQLNTTRQQLPVLINWAIGGEPCEVAKKNHSTYACKENTTCVDRSTITNGTVGYLCHCLPGYHGNPYLGCQDIDECQASTNPCQNGKCINSPPGNYSCQCNGGYKNKDPITCVEYPKAKNTSLKISLGLIVGFLVLVVSMSWIYWKMNKRRLIKLKDKYFKENGGLTLQQRRLATHGGGVETTKIFTAEELKKATNNYNAGEILGEGGYGTVYKGILPDKRVVAIKKSKLGAPTQSDQFVNEVTILSQINHRNVVKLLGCCFETEVPLLVYEYITGGTLSEHVFKKRQRSVLSWELRLKIASETAGALAYLHSSTSTPIIHRDVKSTNILLDDNYTAKVSDFGASRFIPIDQTQVATLVQGTLGYLDPEYCHSNQLTEKSDVYSFGVVLAELLTTKVAVSFARPEEERNLASLFISSMEKECLNQILDAEILNERNMETIRQVANLAKRCLRIKGEERPLMKEVAMELEGMRIEAKHPWKCGSSCSEGTEYLLGSSNSKTNVADTKGEGVSSGTTSGYASMQIPMLMSHEHGR</sequence>
<dbReference type="PROSITE" id="PS01186">
    <property type="entry name" value="EGF_2"/>
    <property type="match status" value="1"/>
</dbReference>
<feature type="chain" id="PRO_5015107113" description="Protein kinase domain-containing protein" evidence="19">
    <location>
        <begin position="29"/>
        <end position="774"/>
    </location>
</feature>
<evidence type="ECO:0000259" key="20">
    <source>
        <dbReference type="PROSITE" id="PS50011"/>
    </source>
</evidence>
<evidence type="ECO:0000256" key="12">
    <source>
        <dbReference type="ARBA" id="ARBA00023157"/>
    </source>
</evidence>
<dbReference type="Pfam" id="PF13947">
    <property type="entry name" value="GUB_WAK_bind"/>
    <property type="match status" value="1"/>
</dbReference>
<dbReference type="CDD" id="cd14066">
    <property type="entry name" value="STKc_IRAK"/>
    <property type="match status" value="1"/>
</dbReference>
<keyword evidence="6 19" id="KW-0732">Signal</keyword>
<gene>
    <name evidence="22" type="ORF">RchiOBHm_Chr5g0028941</name>
</gene>
<dbReference type="InterPro" id="IPR000719">
    <property type="entry name" value="Prot_kinase_dom"/>
</dbReference>
<evidence type="ECO:0000256" key="2">
    <source>
        <dbReference type="ARBA" id="ARBA00022527"/>
    </source>
</evidence>
<dbReference type="InterPro" id="IPR017441">
    <property type="entry name" value="Protein_kinase_ATP_BS"/>
</dbReference>
<dbReference type="InterPro" id="IPR011009">
    <property type="entry name" value="Kinase-like_dom_sf"/>
</dbReference>
<dbReference type="AlphaFoldDB" id="A0A2P6Q9H7"/>